<organism evidence="2">
    <name type="scientific">marine metagenome</name>
    <dbReference type="NCBI Taxonomy" id="408172"/>
    <lineage>
        <taxon>unclassified sequences</taxon>
        <taxon>metagenomes</taxon>
        <taxon>ecological metagenomes</taxon>
    </lineage>
</organism>
<reference evidence="2" key="1">
    <citation type="submission" date="2018-05" db="EMBL/GenBank/DDBJ databases">
        <authorList>
            <person name="Lanie J.A."/>
            <person name="Ng W.-L."/>
            <person name="Kazmierczak K.M."/>
            <person name="Andrzejewski T.M."/>
            <person name="Davidsen T.M."/>
            <person name="Wayne K.J."/>
            <person name="Tettelin H."/>
            <person name="Glass J.I."/>
            <person name="Rusch D."/>
            <person name="Podicherti R."/>
            <person name="Tsui H.-C.T."/>
            <person name="Winkler M.E."/>
        </authorList>
    </citation>
    <scope>NUCLEOTIDE SEQUENCE</scope>
</reference>
<dbReference type="AlphaFoldDB" id="A0A382NCV3"/>
<dbReference type="InterPro" id="IPR032710">
    <property type="entry name" value="NTF2-like_dom_sf"/>
</dbReference>
<proteinExistence type="predicted"/>
<protein>
    <recommendedName>
        <fullName evidence="1">SnoaL-like domain-containing protein</fullName>
    </recommendedName>
</protein>
<dbReference type="InterPro" id="IPR037401">
    <property type="entry name" value="SnoaL-like"/>
</dbReference>
<name>A0A382NCV3_9ZZZZ</name>
<dbReference type="EMBL" id="UINC01098686">
    <property type="protein sequence ID" value="SVC57401.1"/>
    <property type="molecule type" value="Genomic_DNA"/>
</dbReference>
<dbReference type="Pfam" id="PF13474">
    <property type="entry name" value="SnoaL_3"/>
    <property type="match status" value="1"/>
</dbReference>
<evidence type="ECO:0000313" key="2">
    <source>
        <dbReference type="EMBL" id="SVC57401.1"/>
    </source>
</evidence>
<gene>
    <name evidence="2" type="ORF">METZ01_LOCUS310255</name>
</gene>
<feature type="non-terminal residue" evidence="2">
    <location>
        <position position="93"/>
    </location>
</feature>
<accession>A0A382NCV3</accession>
<feature type="domain" description="SnoaL-like" evidence="1">
    <location>
        <begin position="27"/>
        <end position="90"/>
    </location>
</feature>
<feature type="non-terminal residue" evidence="2">
    <location>
        <position position="1"/>
    </location>
</feature>
<evidence type="ECO:0000259" key="1">
    <source>
        <dbReference type="Pfam" id="PF13474"/>
    </source>
</evidence>
<dbReference type="PROSITE" id="PS51257">
    <property type="entry name" value="PROKAR_LIPOPROTEIN"/>
    <property type="match status" value="1"/>
</dbReference>
<dbReference type="SUPFAM" id="SSF54427">
    <property type="entry name" value="NTF2-like"/>
    <property type="match status" value="1"/>
</dbReference>
<sequence length="93" mass="10832">MKKFLILFLFIILSCRSVPSHQEVDLLLDSLHLHASNANGEAYFDLFAQDAIFFGTDISERWNKAAFKEYGMARFSDGDGWTYHMKERNIFFS</sequence>